<evidence type="ECO:0000256" key="3">
    <source>
        <dbReference type="ARBA" id="ARBA00022475"/>
    </source>
</evidence>
<gene>
    <name evidence="9" type="ORF">ACFSAU_15865</name>
</gene>
<organism evidence="9 10">
    <name type="scientific">Halolamina litorea</name>
    <dbReference type="NCBI Taxonomy" id="1515593"/>
    <lineage>
        <taxon>Archaea</taxon>
        <taxon>Methanobacteriati</taxon>
        <taxon>Methanobacteriota</taxon>
        <taxon>Stenosarchaea group</taxon>
        <taxon>Halobacteria</taxon>
        <taxon>Halobacteriales</taxon>
        <taxon>Haloferacaceae</taxon>
    </lineage>
</organism>
<keyword evidence="5 7" id="KW-1133">Transmembrane helix</keyword>
<evidence type="ECO:0000256" key="5">
    <source>
        <dbReference type="ARBA" id="ARBA00022989"/>
    </source>
</evidence>
<accession>A0ABD6BWF2</accession>
<keyword evidence="3" id="KW-1003">Cell membrane</keyword>
<keyword evidence="10" id="KW-1185">Reference proteome</keyword>
<dbReference type="PANTHER" id="PTHR43163:SF6">
    <property type="entry name" value="DIPEPTIDE TRANSPORT SYSTEM PERMEASE PROTEIN DPPB-RELATED"/>
    <property type="match status" value="1"/>
</dbReference>
<dbReference type="InterPro" id="IPR035906">
    <property type="entry name" value="MetI-like_sf"/>
</dbReference>
<dbReference type="GO" id="GO:0005886">
    <property type="term" value="C:plasma membrane"/>
    <property type="evidence" value="ECO:0007669"/>
    <property type="project" value="UniProtKB-SubCell"/>
</dbReference>
<dbReference type="PROSITE" id="PS50928">
    <property type="entry name" value="ABC_TM1"/>
    <property type="match status" value="1"/>
</dbReference>
<comment type="caution">
    <text evidence="9">The sequence shown here is derived from an EMBL/GenBank/DDBJ whole genome shotgun (WGS) entry which is preliminary data.</text>
</comment>
<comment type="subcellular location">
    <subcellularLocation>
        <location evidence="1">Cell membrane</location>
        <topology evidence="1">Multi-pass membrane protein</topology>
    </subcellularLocation>
</comment>
<evidence type="ECO:0000256" key="4">
    <source>
        <dbReference type="ARBA" id="ARBA00022692"/>
    </source>
</evidence>
<reference evidence="9 10" key="1">
    <citation type="journal article" date="2019" name="Int. J. Syst. Evol. Microbiol.">
        <title>The Global Catalogue of Microorganisms (GCM) 10K type strain sequencing project: providing services to taxonomists for standard genome sequencing and annotation.</title>
        <authorList>
            <consortium name="The Broad Institute Genomics Platform"/>
            <consortium name="The Broad Institute Genome Sequencing Center for Infectious Disease"/>
            <person name="Wu L."/>
            <person name="Ma J."/>
        </authorList>
    </citation>
    <scope>NUCLEOTIDE SEQUENCE [LARGE SCALE GENOMIC DNA]</scope>
    <source>
        <strain evidence="9 10">CGMCC 1.12859</strain>
    </source>
</reference>
<keyword evidence="6 7" id="KW-0472">Membrane</keyword>
<proteinExistence type="predicted"/>
<evidence type="ECO:0000256" key="7">
    <source>
        <dbReference type="SAM" id="Phobius"/>
    </source>
</evidence>
<protein>
    <submittedName>
        <fullName evidence="9">ABC transporter permease</fullName>
    </submittedName>
</protein>
<evidence type="ECO:0000256" key="1">
    <source>
        <dbReference type="ARBA" id="ARBA00004651"/>
    </source>
</evidence>
<keyword evidence="4 7" id="KW-0812">Transmembrane</keyword>
<dbReference type="SUPFAM" id="SSF161098">
    <property type="entry name" value="MetI-like"/>
    <property type="match status" value="1"/>
</dbReference>
<sequence length="158" mass="17209">MGMARYAVRRLVQSIPVLLGIATITFLLINAIPGDPIRIMVGPNADASMVEAIRAQYGLDEPIHIRYVTYLGNLIQGDMGRSIHFGQPVSQKIAERLPVTLLLLVSSFTFAIATAVPMGVISAQKRNELPDHVSRILGLIGVSTPSFWIGLMLIIIFS</sequence>
<evidence type="ECO:0000256" key="2">
    <source>
        <dbReference type="ARBA" id="ARBA00022448"/>
    </source>
</evidence>
<evidence type="ECO:0000256" key="6">
    <source>
        <dbReference type="ARBA" id="ARBA00023136"/>
    </source>
</evidence>
<dbReference type="RefSeq" id="WP_379822666.1">
    <property type="nucleotide sequence ID" value="NZ_JBHUCZ010000042.1"/>
</dbReference>
<feature type="transmembrane region" description="Helical" evidence="7">
    <location>
        <begin position="12"/>
        <end position="32"/>
    </location>
</feature>
<dbReference type="CDD" id="cd06261">
    <property type="entry name" value="TM_PBP2"/>
    <property type="match status" value="1"/>
</dbReference>
<name>A0ABD6BWF2_9EURY</name>
<evidence type="ECO:0000259" key="8">
    <source>
        <dbReference type="PROSITE" id="PS50928"/>
    </source>
</evidence>
<dbReference type="AlphaFoldDB" id="A0ABD6BWF2"/>
<feature type="domain" description="ABC transmembrane type-1" evidence="8">
    <location>
        <begin position="97"/>
        <end position="158"/>
    </location>
</feature>
<feature type="transmembrane region" description="Helical" evidence="7">
    <location>
        <begin position="99"/>
        <end position="121"/>
    </location>
</feature>
<dbReference type="InterPro" id="IPR000515">
    <property type="entry name" value="MetI-like"/>
</dbReference>
<keyword evidence="2" id="KW-0813">Transport</keyword>
<dbReference type="PANTHER" id="PTHR43163">
    <property type="entry name" value="DIPEPTIDE TRANSPORT SYSTEM PERMEASE PROTEIN DPPB-RELATED"/>
    <property type="match status" value="1"/>
</dbReference>
<evidence type="ECO:0000313" key="9">
    <source>
        <dbReference type="EMBL" id="MFD1568969.1"/>
    </source>
</evidence>
<feature type="non-terminal residue" evidence="9">
    <location>
        <position position="158"/>
    </location>
</feature>
<dbReference type="InterPro" id="IPR045621">
    <property type="entry name" value="BPD_transp_1_N"/>
</dbReference>
<dbReference type="EMBL" id="JBHUCZ010000042">
    <property type="protein sequence ID" value="MFD1568969.1"/>
    <property type="molecule type" value="Genomic_DNA"/>
</dbReference>
<dbReference type="Proteomes" id="UP001597139">
    <property type="component" value="Unassembled WGS sequence"/>
</dbReference>
<evidence type="ECO:0000313" key="10">
    <source>
        <dbReference type="Proteomes" id="UP001597139"/>
    </source>
</evidence>
<dbReference type="Pfam" id="PF19300">
    <property type="entry name" value="BPD_transp_1_N"/>
    <property type="match status" value="1"/>
</dbReference>
<feature type="transmembrane region" description="Helical" evidence="7">
    <location>
        <begin position="133"/>
        <end position="157"/>
    </location>
</feature>